<dbReference type="GO" id="GO:0005783">
    <property type="term" value="C:endoplasmic reticulum"/>
    <property type="evidence" value="ECO:0007669"/>
    <property type="project" value="UniProtKB-SubCell"/>
</dbReference>
<keyword evidence="7" id="KW-0808">Transferase</keyword>
<evidence type="ECO:0000313" key="18">
    <source>
        <dbReference type="EMBL" id="VDO57055.1"/>
    </source>
</evidence>
<sequence>MRFIVLLILLLVVSASGTRFEPDPNGYVVFCPCMGRFGNQVDQLLGVMQFTKYLERTLVLPNFIEYPYPDTVMVPFESIFQVAEIRKYLKAIRMVVFQREVMPTLWPKGNRTALCWSPRKSIYDEGAPVGCHAKEGNPFGPYWDKIGVSFERDEYYGDIPGGYDLTVRGSKTAWLEKFPASEYPVLAFPSPPAPFPSRPSTWELQRYLKWSSRISGKASQFIKEKLTRPFVGIHLRNDNDWNRVCEHIPSTSSNQPLFASMQCDGEEFYDGKLTKEICSPSPTTIIDQVIDMVGKIGARSVFVSSDRDHMIETFNDALQAYEIKAYRLNPDDALVSLAVLGQADHFIGNCVSTFSHFVRRERTFSKPLKPTSYFGIIGHNRRIEL</sequence>
<organism evidence="20">
    <name type="scientific">Haemonchus placei</name>
    <name type="common">Barber's pole worm</name>
    <dbReference type="NCBI Taxonomy" id="6290"/>
    <lineage>
        <taxon>Eukaryota</taxon>
        <taxon>Metazoa</taxon>
        <taxon>Ecdysozoa</taxon>
        <taxon>Nematoda</taxon>
        <taxon>Chromadorea</taxon>
        <taxon>Rhabditida</taxon>
        <taxon>Rhabditina</taxon>
        <taxon>Rhabditomorpha</taxon>
        <taxon>Strongyloidea</taxon>
        <taxon>Trichostrongylidae</taxon>
        <taxon>Haemonchus</taxon>
    </lineage>
</organism>
<dbReference type="EC" id="2.4.1.221" evidence="4"/>
<evidence type="ECO:0000256" key="13">
    <source>
        <dbReference type="ARBA" id="ARBA00023277"/>
    </source>
</evidence>
<dbReference type="GO" id="GO:0007219">
    <property type="term" value="P:Notch signaling pathway"/>
    <property type="evidence" value="ECO:0007669"/>
    <property type="project" value="UniProtKB-KW"/>
</dbReference>
<evidence type="ECO:0000256" key="15">
    <source>
        <dbReference type="ARBA" id="ARBA00047273"/>
    </source>
</evidence>
<comment type="catalytic activity">
    <reaction evidence="16">
        <text>L-seryl-[protein] + GDP-beta-L-fucose = 3-O-(alpha-L-fucosyl)-L-seryl-[protein] + GDP + H(+)</text>
        <dbReference type="Rhea" id="RHEA:63644"/>
        <dbReference type="Rhea" id="RHEA-COMP:9863"/>
        <dbReference type="Rhea" id="RHEA-COMP:17914"/>
        <dbReference type="ChEBI" id="CHEBI:15378"/>
        <dbReference type="ChEBI" id="CHEBI:29999"/>
        <dbReference type="ChEBI" id="CHEBI:57273"/>
        <dbReference type="ChEBI" id="CHEBI:58189"/>
        <dbReference type="ChEBI" id="CHEBI:189632"/>
        <dbReference type="EC" id="2.4.1.221"/>
    </reaction>
    <physiologicalReaction direction="left-to-right" evidence="16">
        <dbReference type="Rhea" id="RHEA:63645"/>
    </physiologicalReaction>
</comment>
<evidence type="ECO:0000256" key="3">
    <source>
        <dbReference type="ARBA" id="ARBA00010626"/>
    </source>
</evidence>
<comment type="catalytic activity">
    <reaction evidence="15">
        <text>L-threonyl-[protein] + GDP-beta-L-fucose = 3-O-(alpha-L-fucosyl)-L-threonyl-[protein] + GDP + H(+)</text>
        <dbReference type="Rhea" id="RHEA:70491"/>
        <dbReference type="Rhea" id="RHEA-COMP:11060"/>
        <dbReference type="Rhea" id="RHEA-COMP:17915"/>
        <dbReference type="ChEBI" id="CHEBI:15378"/>
        <dbReference type="ChEBI" id="CHEBI:30013"/>
        <dbReference type="ChEBI" id="CHEBI:57273"/>
        <dbReference type="ChEBI" id="CHEBI:58189"/>
        <dbReference type="ChEBI" id="CHEBI:189631"/>
        <dbReference type="EC" id="2.4.1.221"/>
    </reaction>
    <physiologicalReaction direction="left-to-right" evidence="15">
        <dbReference type="Rhea" id="RHEA:70492"/>
    </physiologicalReaction>
</comment>
<evidence type="ECO:0000313" key="19">
    <source>
        <dbReference type="Proteomes" id="UP000268014"/>
    </source>
</evidence>
<evidence type="ECO:0000256" key="8">
    <source>
        <dbReference type="ARBA" id="ARBA00022824"/>
    </source>
</evidence>
<dbReference type="EMBL" id="UZAF01019030">
    <property type="protein sequence ID" value="VDO57055.1"/>
    <property type="molecule type" value="Genomic_DNA"/>
</dbReference>
<keyword evidence="12" id="KW-0294">Fucose metabolism</keyword>
<evidence type="ECO:0000256" key="6">
    <source>
        <dbReference type="ARBA" id="ARBA00022676"/>
    </source>
</evidence>
<evidence type="ECO:0000256" key="14">
    <source>
        <dbReference type="ARBA" id="ARBA00033080"/>
    </source>
</evidence>
<dbReference type="Gene3D" id="3.40.50.11350">
    <property type="match status" value="1"/>
</dbReference>
<dbReference type="CDD" id="cd11302">
    <property type="entry name" value="O-FucT-1"/>
    <property type="match status" value="1"/>
</dbReference>
<evidence type="ECO:0000256" key="11">
    <source>
        <dbReference type="ARBA" id="ARBA00023180"/>
    </source>
</evidence>
<dbReference type="Proteomes" id="UP000268014">
    <property type="component" value="Unassembled WGS sequence"/>
</dbReference>
<protein>
    <recommendedName>
        <fullName evidence="5">GDP-fucose protein O-fucosyltransferase 1</fullName>
        <ecNumber evidence="4">2.4.1.221</ecNumber>
    </recommendedName>
    <alternativeName>
        <fullName evidence="14">Peptide-O-fucosyltransferase 1</fullName>
    </alternativeName>
</protein>
<evidence type="ECO:0000313" key="20">
    <source>
        <dbReference type="WBParaSite" id="HPLM_0001557301-mRNA-1"/>
    </source>
</evidence>
<evidence type="ECO:0000256" key="17">
    <source>
        <dbReference type="SAM" id="SignalP"/>
    </source>
</evidence>
<reference evidence="18 19" key="2">
    <citation type="submission" date="2018-11" db="EMBL/GenBank/DDBJ databases">
        <authorList>
            <consortium name="Pathogen Informatics"/>
        </authorList>
    </citation>
    <scope>NUCLEOTIDE SEQUENCE [LARGE SCALE GENOMIC DNA]</scope>
    <source>
        <strain evidence="18 19">MHpl1</strain>
    </source>
</reference>
<evidence type="ECO:0000256" key="10">
    <source>
        <dbReference type="ARBA" id="ARBA00023157"/>
    </source>
</evidence>
<dbReference type="Gene3D" id="3.40.50.11340">
    <property type="match status" value="1"/>
</dbReference>
<reference evidence="20" key="1">
    <citation type="submission" date="2017-02" db="UniProtKB">
        <authorList>
            <consortium name="WormBaseParasite"/>
        </authorList>
    </citation>
    <scope>IDENTIFICATION</scope>
</reference>
<dbReference type="GO" id="GO:0006004">
    <property type="term" value="P:fucose metabolic process"/>
    <property type="evidence" value="ECO:0007669"/>
    <property type="project" value="UniProtKB-KW"/>
</dbReference>
<keyword evidence="8" id="KW-0256">Endoplasmic reticulum</keyword>
<keyword evidence="17" id="KW-0732">Signal</keyword>
<comment type="subcellular location">
    <subcellularLocation>
        <location evidence="1">Endoplasmic reticulum</location>
    </subcellularLocation>
</comment>
<comment type="pathway">
    <text evidence="2">Protein modification; protein glycosylation.</text>
</comment>
<dbReference type="AlphaFoldDB" id="A0A0N4WV58"/>
<gene>
    <name evidence="18" type="ORF">HPLM_LOCUS15565</name>
</gene>
<dbReference type="PANTHER" id="PTHR21420:SF10">
    <property type="entry name" value="GDP-FUCOSE PROTEIN O-FUCOSYLTRANSFERASE 1"/>
    <property type="match status" value="1"/>
</dbReference>
<comment type="similarity">
    <text evidence="3">Belongs to the glycosyltransferase 65 family.</text>
</comment>
<dbReference type="UniPathway" id="UPA00378"/>
<dbReference type="InterPro" id="IPR039922">
    <property type="entry name" value="POFUT1"/>
</dbReference>
<feature type="signal peptide" evidence="17">
    <location>
        <begin position="1"/>
        <end position="17"/>
    </location>
</feature>
<evidence type="ECO:0000256" key="7">
    <source>
        <dbReference type="ARBA" id="ARBA00022679"/>
    </source>
</evidence>
<dbReference type="STRING" id="6290.A0A0N4WV58"/>
<dbReference type="OMA" id="KWQAKYP"/>
<keyword evidence="11" id="KW-0325">Glycoprotein</keyword>
<dbReference type="OrthoDB" id="10050276at2759"/>
<feature type="chain" id="PRO_5043124088" description="GDP-fucose protein O-fucosyltransferase 1" evidence="17">
    <location>
        <begin position="18"/>
        <end position="385"/>
    </location>
</feature>
<dbReference type="PANTHER" id="PTHR21420">
    <property type="entry name" value="GDP-FUCOSE PROTEIN O-FUCOSYLTRANSFERASE 1"/>
    <property type="match status" value="1"/>
</dbReference>
<proteinExistence type="inferred from homology"/>
<dbReference type="Pfam" id="PF10250">
    <property type="entry name" value="O-FucT"/>
    <property type="match status" value="1"/>
</dbReference>
<evidence type="ECO:0000256" key="9">
    <source>
        <dbReference type="ARBA" id="ARBA00022976"/>
    </source>
</evidence>
<accession>A0A0N4WV58</accession>
<evidence type="ECO:0000256" key="4">
    <source>
        <dbReference type="ARBA" id="ARBA00012196"/>
    </source>
</evidence>
<keyword evidence="9" id="KW-0914">Notch signaling pathway</keyword>
<evidence type="ECO:0000256" key="5">
    <source>
        <dbReference type="ARBA" id="ARBA00021745"/>
    </source>
</evidence>
<dbReference type="InterPro" id="IPR019378">
    <property type="entry name" value="GDP-Fuc_O-FucTrfase"/>
</dbReference>
<dbReference type="GO" id="GO:0046922">
    <property type="term" value="F:peptide-O-fucosyltransferase activity"/>
    <property type="evidence" value="ECO:0007669"/>
    <property type="project" value="UniProtKB-EC"/>
</dbReference>
<evidence type="ECO:0000256" key="12">
    <source>
        <dbReference type="ARBA" id="ARBA00023253"/>
    </source>
</evidence>
<keyword evidence="13" id="KW-0119">Carbohydrate metabolism</keyword>
<evidence type="ECO:0000256" key="1">
    <source>
        <dbReference type="ARBA" id="ARBA00004240"/>
    </source>
</evidence>
<keyword evidence="6" id="KW-0328">Glycosyltransferase</keyword>
<evidence type="ECO:0000256" key="16">
    <source>
        <dbReference type="ARBA" id="ARBA00048647"/>
    </source>
</evidence>
<keyword evidence="19" id="KW-1185">Reference proteome</keyword>
<dbReference type="WBParaSite" id="HPLM_0001557301-mRNA-1">
    <property type="protein sequence ID" value="HPLM_0001557301-mRNA-1"/>
    <property type="gene ID" value="HPLM_0001557301"/>
</dbReference>
<name>A0A0N4WV58_HAEPC</name>
<evidence type="ECO:0000256" key="2">
    <source>
        <dbReference type="ARBA" id="ARBA00004922"/>
    </source>
</evidence>
<keyword evidence="10" id="KW-1015">Disulfide bond</keyword>